<proteinExistence type="predicted"/>
<dbReference type="EMBL" id="DRNO01000236">
    <property type="protein sequence ID" value="HFC03920.1"/>
    <property type="molecule type" value="Genomic_DNA"/>
</dbReference>
<dbReference type="Pfam" id="PF07221">
    <property type="entry name" value="GlcNAc_2-epim"/>
    <property type="match status" value="1"/>
</dbReference>
<gene>
    <name evidence="2" type="ORF">ENJ74_03510</name>
</gene>
<dbReference type="PANTHER" id="PTHR42899:SF1">
    <property type="entry name" value="SPERMATOGENESIS-ASSOCIATED PROTEIN 20"/>
    <property type="match status" value="1"/>
</dbReference>
<protein>
    <submittedName>
        <fullName evidence="2">Thioredoxin domain-containing protein</fullName>
    </submittedName>
</protein>
<dbReference type="Gene3D" id="3.40.30.10">
    <property type="entry name" value="Glutaredoxin"/>
    <property type="match status" value="1"/>
</dbReference>
<feature type="domain" description="Spermatogenesis-associated protein 20-like TRX" evidence="1">
    <location>
        <begin position="1"/>
        <end position="85"/>
    </location>
</feature>
<dbReference type="SUPFAM" id="SSF48208">
    <property type="entry name" value="Six-hairpin glycosidases"/>
    <property type="match status" value="1"/>
</dbReference>
<dbReference type="GO" id="GO:0016853">
    <property type="term" value="F:isomerase activity"/>
    <property type="evidence" value="ECO:0007669"/>
    <property type="project" value="InterPro"/>
</dbReference>
<comment type="caution">
    <text evidence="2">The sequence shown here is derived from an EMBL/GenBank/DDBJ whole genome shotgun (WGS) entry which is preliminary data.</text>
</comment>
<accession>A0A7V2SM12</accession>
<dbReference type="InterPro" id="IPR024705">
    <property type="entry name" value="Ssp411"/>
</dbReference>
<sequence>DREEHPQIDRYYQQVHRLLTRRPGGWPLTLLLTPDRKPFFAATYLPREAKYNQPGLLELLEKAAKLWQKEPATLERIGEEILTLMQRIDRREQGGAVAVDEKLSRRFVEALRNGFDTEKGGWGMAPKFPRAATLTALLQIYRLTGNRQALQMADQSLLAMALGGIYDQVEGGFYRYSTDREWRIPHFEKMLYTNAELLEAYALAARLTGRGLYRRVVRETAAVLKEHYRDPSGLFYGASDADSSDPESGEKVEGFYYTYRYGRVFAAAKKAGIPHPEKALEDCGITENGNFIRFRSNPWLAEEGSCSPRLRELLKQLRSHRPYPFIDRKLQASWNALLIHGLFVASALDAAYGELGVETLKALRQDLDINGTLYHQKLPGHTPKVPALLEDYSFTVAAAIDAYEFTQDPVWLTWAEDLFARARKRFESGGIWYDAEGDFRNPLTLEGGAYRSPLAVLADDALRLAVLREKLEFRQIAEWILRRESRVLAAYPQAAPMGVLAWLADRYGYVVVKAPAPEMPRLKRRIEDRTLYP</sequence>
<evidence type="ECO:0000259" key="1">
    <source>
        <dbReference type="Pfam" id="PF03190"/>
    </source>
</evidence>
<dbReference type="Pfam" id="PF03190">
    <property type="entry name" value="Thioredox_DsbH"/>
    <property type="match status" value="1"/>
</dbReference>
<dbReference type="PANTHER" id="PTHR42899">
    <property type="entry name" value="SPERMATOGENESIS-ASSOCIATED PROTEIN 20"/>
    <property type="match status" value="1"/>
</dbReference>
<name>A0A7V2SM12_9BACT</name>
<evidence type="ECO:0000313" key="2">
    <source>
        <dbReference type="EMBL" id="HFC03920.1"/>
    </source>
</evidence>
<feature type="non-terminal residue" evidence="2">
    <location>
        <position position="533"/>
    </location>
</feature>
<organism evidence="2">
    <name type="scientific">Nitratifractor salsuginis</name>
    <dbReference type="NCBI Taxonomy" id="269261"/>
    <lineage>
        <taxon>Bacteria</taxon>
        <taxon>Pseudomonadati</taxon>
        <taxon>Campylobacterota</taxon>
        <taxon>Epsilonproteobacteria</taxon>
        <taxon>Campylobacterales</taxon>
        <taxon>Sulfurovaceae</taxon>
        <taxon>Nitratifractor</taxon>
    </lineage>
</organism>
<dbReference type="InterPro" id="IPR008928">
    <property type="entry name" value="6-hairpin_glycosidase_sf"/>
</dbReference>
<dbReference type="Gene3D" id="1.50.10.20">
    <property type="match status" value="1"/>
</dbReference>
<feature type="non-terminal residue" evidence="2">
    <location>
        <position position="1"/>
    </location>
</feature>
<dbReference type="InterPro" id="IPR010819">
    <property type="entry name" value="AGE/CE"/>
</dbReference>
<dbReference type="GO" id="GO:0005975">
    <property type="term" value="P:carbohydrate metabolic process"/>
    <property type="evidence" value="ECO:0007669"/>
    <property type="project" value="InterPro"/>
</dbReference>
<dbReference type="Proteomes" id="UP000885722">
    <property type="component" value="Unassembled WGS sequence"/>
</dbReference>
<dbReference type="InterPro" id="IPR004879">
    <property type="entry name" value="Ssp411-like_TRX"/>
</dbReference>
<dbReference type="AlphaFoldDB" id="A0A7V2SM12"/>
<reference evidence="2" key="1">
    <citation type="journal article" date="2020" name="mSystems">
        <title>Genome- and Community-Level Interaction Insights into Carbon Utilization and Element Cycling Functions of Hydrothermarchaeota in Hydrothermal Sediment.</title>
        <authorList>
            <person name="Zhou Z."/>
            <person name="Liu Y."/>
            <person name="Xu W."/>
            <person name="Pan J."/>
            <person name="Luo Z.H."/>
            <person name="Li M."/>
        </authorList>
    </citation>
    <scope>NUCLEOTIDE SEQUENCE [LARGE SCALE GENOMIC DNA]</scope>
    <source>
        <strain evidence="2">HyVt-513</strain>
    </source>
</reference>